<feature type="signal peptide" evidence="1">
    <location>
        <begin position="1"/>
        <end position="19"/>
    </location>
</feature>
<evidence type="ECO:0000256" key="1">
    <source>
        <dbReference type="SAM" id="SignalP"/>
    </source>
</evidence>
<keyword evidence="1" id="KW-0732">Signal</keyword>
<protein>
    <recommendedName>
        <fullName evidence="4">Secreted protein</fullName>
    </recommendedName>
</protein>
<keyword evidence="3" id="KW-1185">Reference proteome</keyword>
<sequence length="137" mass="13632">MKKILLSSLMMALSAGASAAAYTPGQNSATAGVANPTVFTYTATANRAGFVKNDFDFTVSANTIVRATENGSRSMAVAAVSGRGRNLFTGHSDGGSVSQCGASLTADAAKTEATVVALLSNLNVANANGCGQAPANP</sequence>
<feature type="chain" id="PRO_5046171782" description="Secreted protein" evidence="1">
    <location>
        <begin position="20"/>
        <end position="137"/>
    </location>
</feature>
<gene>
    <name evidence="2" type="ORF">M0M42_16515</name>
</gene>
<accession>A0ABY4KQG7</accession>
<dbReference type="EMBL" id="CP096208">
    <property type="protein sequence ID" value="UPQ81988.1"/>
    <property type="molecule type" value="Genomic_DNA"/>
</dbReference>
<reference evidence="2 3" key="1">
    <citation type="submission" date="2022-04" db="EMBL/GenBank/DDBJ databases">
        <title>Pseudomonas knackmussii B09-2.</title>
        <authorList>
            <person name="Deng Y."/>
        </authorList>
    </citation>
    <scope>NUCLEOTIDE SEQUENCE [LARGE SCALE GENOMIC DNA]</scope>
    <source>
        <strain evidence="2 3">B09-2</strain>
    </source>
</reference>
<evidence type="ECO:0008006" key="4">
    <source>
        <dbReference type="Google" id="ProtNLM"/>
    </source>
</evidence>
<dbReference type="Proteomes" id="UP000831189">
    <property type="component" value="Chromosome"/>
</dbReference>
<evidence type="ECO:0000313" key="3">
    <source>
        <dbReference type="Proteomes" id="UP000831189"/>
    </source>
</evidence>
<proteinExistence type="predicted"/>
<name>A0ABY4KQG7_9PSED</name>
<evidence type="ECO:0000313" key="2">
    <source>
        <dbReference type="EMBL" id="UPQ81988.1"/>
    </source>
</evidence>
<organism evidence="2 3">
    <name type="scientific">Pseudomonas knackmussii</name>
    <dbReference type="NCBI Taxonomy" id="65741"/>
    <lineage>
        <taxon>Bacteria</taxon>
        <taxon>Pseudomonadati</taxon>
        <taxon>Pseudomonadota</taxon>
        <taxon>Gammaproteobacteria</taxon>
        <taxon>Pseudomonadales</taxon>
        <taxon>Pseudomonadaceae</taxon>
        <taxon>Pseudomonas</taxon>
    </lineage>
</organism>